<evidence type="ECO:0000313" key="1">
    <source>
        <dbReference type="EMBL" id="MBC8558198.1"/>
    </source>
</evidence>
<dbReference type="EMBL" id="JACRSW010000035">
    <property type="protein sequence ID" value="MBC8558198.1"/>
    <property type="molecule type" value="Genomic_DNA"/>
</dbReference>
<sequence length="54" mass="6321">MIQRIDLKDRIAILTEENICDLLNLYGELNIDRLSQIVNNHIRVAIDEIKEDSK</sequence>
<proteinExistence type="predicted"/>
<reference evidence="1 2" key="1">
    <citation type="submission" date="2020-08" db="EMBL/GenBank/DDBJ databases">
        <title>Genome public.</title>
        <authorList>
            <person name="Liu C."/>
            <person name="Sun Q."/>
        </authorList>
    </citation>
    <scope>NUCLEOTIDE SEQUENCE [LARGE SCALE GENOMIC DNA]</scope>
    <source>
        <strain evidence="1 2">BX3</strain>
    </source>
</reference>
<organism evidence="1 2">
    <name type="scientific">Jutongia hominis</name>
    <dbReference type="NCBI Taxonomy" id="2763664"/>
    <lineage>
        <taxon>Bacteria</taxon>
        <taxon>Bacillati</taxon>
        <taxon>Bacillota</taxon>
        <taxon>Clostridia</taxon>
        <taxon>Lachnospirales</taxon>
        <taxon>Lachnospiraceae</taxon>
        <taxon>Jutongia</taxon>
    </lineage>
</organism>
<protein>
    <submittedName>
        <fullName evidence="1">Uncharacterized protein</fullName>
    </submittedName>
</protein>
<gene>
    <name evidence="1" type="ORF">H8700_10835</name>
</gene>
<dbReference type="Proteomes" id="UP000637513">
    <property type="component" value="Unassembled WGS sequence"/>
</dbReference>
<keyword evidence="2" id="KW-1185">Reference proteome</keyword>
<comment type="caution">
    <text evidence="1">The sequence shown here is derived from an EMBL/GenBank/DDBJ whole genome shotgun (WGS) entry which is preliminary data.</text>
</comment>
<accession>A0ABR7MWK8</accession>
<name>A0ABR7MWK8_9FIRM</name>
<evidence type="ECO:0000313" key="2">
    <source>
        <dbReference type="Proteomes" id="UP000637513"/>
    </source>
</evidence>
<dbReference type="RefSeq" id="WP_249305646.1">
    <property type="nucleotide sequence ID" value="NZ_JACRSW010000035.1"/>
</dbReference>